<feature type="transmembrane region" description="Helical" evidence="2">
    <location>
        <begin position="30"/>
        <end position="49"/>
    </location>
</feature>
<protein>
    <submittedName>
        <fullName evidence="3">Protein of unassigned function</fullName>
    </submittedName>
</protein>
<keyword evidence="2" id="KW-1133">Transmembrane helix</keyword>
<evidence type="ECO:0000256" key="1">
    <source>
        <dbReference type="SAM" id="MobiDB-lite"/>
    </source>
</evidence>
<feature type="region of interest" description="Disordered" evidence="1">
    <location>
        <begin position="149"/>
        <end position="208"/>
    </location>
</feature>
<organism evidence="3 4">
    <name type="scientific">Methylobacterium oryzae CBMB20</name>
    <dbReference type="NCBI Taxonomy" id="693986"/>
    <lineage>
        <taxon>Bacteria</taxon>
        <taxon>Pseudomonadati</taxon>
        <taxon>Pseudomonadota</taxon>
        <taxon>Alphaproteobacteria</taxon>
        <taxon>Hyphomicrobiales</taxon>
        <taxon>Methylobacteriaceae</taxon>
        <taxon>Methylobacterium</taxon>
    </lineage>
</organism>
<dbReference type="KEGG" id="mor:MOC_5994"/>
<dbReference type="RefSeq" id="WP_043387035.1">
    <property type="nucleotide sequence ID" value="NZ_CP003811.1"/>
</dbReference>
<dbReference type="Pfam" id="PF09991">
    <property type="entry name" value="DUF2232"/>
    <property type="match status" value="1"/>
</dbReference>
<name>A0A089QGL7_9HYPH</name>
<keyword evidence="4" id="KW-1185">Reference proteome</keyword>
<reference evidence="3 4" key="1">
    <citation type="journal article" date="2014" name="PLoS ONE">
        <title>Genome Information of Methylobacterium oryzae, a Plant-Probiotic Methylotroph in the Phyllosphere.</title>
        <authorList>
            <person name="Kwak M.J."/>
            <person name="Jeong H."/>
            <person name="Madhaiyan M."/>
            <person name="Lee Y."/>
            <person name="Sa T.M."/>
            <person name="Oh T.K."/>
            <person name="Kim J.F."/>
        </authorList>
    </citation>
    <scope>NUCLEOTIDE SEQUENCE [LARGE SCALE GENOMIC DNA]</scope>
    <source>
        <strain evidence="3 4">CBMB20</strain>
    </source>
</reference>
<evidence type="ECO:0000313" key="4">
    <source>
        <dbReference type="Proteomes" id="UP000029492"/>
    </source>
</evidence>
<evidence type="ECO:0000313" key="3">
    <source>
        <dbReference type="EMBL" id="AIQ93749.1"/>
    </source>
</evidence>
<feature type="transmembrane region" description="Helical" evidence="2">
    <location>
        <begin position="318"/>
        <end position="344"/>
    </location>
</feature>
<proteinExistence type="predicted"/>
<feature type="transmembrane region" description="Helical" evidence="2">
    <location>
        <begin position="108"/>
        <end position="126"/>
    </location>
</feature>
<dbReference type="AlphaFoldDB" id="A0A089QGL7"/>
<dbReference type="eggNOG" id="ENOG502ZB2B">
    <property type="taxonomic scope" value="Bacteria"/>
</dbReference>
<dbReference type="EMBL" id="CP003811">
    <property type="protein sequence ID" value="AIQ93749.1"/>
    <property type="molecule type" value="Genomic_DNA"/>
</dbReference>
<feature type="transmembrane region" description="Helical" evidence="2">
    <location>
        <begin position="6"/>
        <end position="23"/>
    </location>
</feature>
<dbReference type="STRING" id="693986.MOC_5994"/>
<gene>
    <name evidence="3" type="ORF">MOC_5994</name>
</gene>
<accession>A0A089QGL7</accession>
<feature type="transmembrane region" description="Helical" evidence="2">
    <location>
        <begin position="61"/>
        <end position="87"/>
    </location>
</feature>
<keyword evidence="2" id="KW-0812">Transmembrane</keyword>
<feature type="transmembrane region" description="Helical" evidence="2">
    <location>
        <begin position="224"/>
        <end position="244"/>
    </location>
</feature>
<keyword evidence="2" id="KW-0472">Membrane</keyword>
<sequence length="359" mass="36956">MAQHIGIGIGAGLVSALLFGVLLKATPLAILLYLVAPLPILIVGLGWSHKAALVAAATGSLVLILVIAPFMGLAFAAYIALPAWWLAYLTLLGRETQAGLEWYPTGRLLGWIAATAALAFIAIAVLSSPNHAAFDAQLRGLAQTLVQTRMPATRSPAETRRAGAPATGSDAAGQDAAGQGTAGQDAGGQDAAVAPEPAPQTGDDQADVTRTEVADALARVVPALAANGLALLLAFYLWASARIVKISGRLPRPWPDIPSTTMPRSTLAVLAAAVAMCFAPGYVGVFGVALVGAFSAAFALQGLAAFHDRSRGRPGRGLMLFGMYLILFVTQGIALVALTLFGLADTALDRRRPKDSPAP</sequence>
<dbReference type="InterPro" id="IPR018710">
    <property type="entry name" value="DUF2232"/>
</dbReference>
<dbReference type="Proteomes" id="UP000029492">
    <property type="component" value="Chromosome"/>
</dbReference>
<evidence type="ECO:0000256" key="2">
    <source>
        <dbReference type="SAM" id="Phobius"/>
    </source>
</evidence>
<feature type="compositionally biased region" description="Low complexity" evidence="1">
    <location>
        <begin position="166"/>
        <end position="192"/>
    </location>
</feature>
<feature type="transmembrane region" description="Helical" evidence="2">
    <location>
        <begin position="289"/>
        <end position="306"/>
    </location>
</feature>
<dbReference type="HOGENOM" id="CLU_073303_1_0_5"/>